<accession>A0A836AJS4</accession>
<evidence type="ECO:0000256" key="1">
    <source>
        <dbReference type="SAM" id="MobiDB-lite"/>
    </source>
</evidence>
<name>A0A836AJS4_SHEEP</name>
<dbReference type="AlphaFoldDB" id="A0A836AJS4"/>
<dbReference type="Proteomes" id="UP000664991">
    <property type="component" value="Unassembled WGS sequence"/>
</dbReference>
<gene>
    <name evidence="2" type="ORF">JEQ12_013977</name>
</gene>
<proteinExistence type="predicted"/>
<comment type="caution">
    <text evidence="2">The sequence shown here is derived from an EMBL/GenBank/DDBJ whole genome shotgun (WGS) entry which is preliminary data.</text>
</comment>
<protein>
    <submittedName>
        <fullName evidence="2">Uncharacterized protein</fullName>
    </submittedName>
</protein>
<feature type="region of interest" description="Disordered" evidence="1">
    <location>
        <begin position="81"/>
        <end position="108"/>
    </location>
</feature>
<dbReference type="EMBL" id="JAEMGP010000003">
    <property type="protein sequence ID" value="KAG5211548.1"/>
    <property type="molecule type" value="Genomic_DNA"/>
</dbReference>
<reference evidence="2 3" key="1">
    <citation type="submission" date="2020-12" db="EMBL/GenBank/DDBJ databases">
        <title>De novo assembly of Tibetan sheep genome.</title>
        <authorList>
            <person name="Li X."/>
        </authorList>
    </citation>
    <scope>NUCLEOTIDE SEQUENCE [LARGE SCALE GENOMIC DNA]</scope>
    <source>
        <tissue evidence="2">Heart</tissue>
    </source>
</reference>
<sequence>LSPVRLLATPWTAAYQTPPSMGFSRQEYWSGVPLPFKRGMEDFKSVDKELNSEAPVPSLLTCLHDVFLKAFVLAGETSFPKGSASGGAETNLKEKPIPHQFPMIQTNG</sequence>
<evidence type="ECO:0000313" key="3">
    <source>
        <dbReference type="Proteomes" id="UP000664991"/>
    </source>
</evidence>
<evidence type="ECO:0000313" key="2">
    <source>
        <dbReference type="EMBL" id="KAG5211548.1"/>
    </source>
</evidence>
<feature type="non-terminal residue" evidence="2">
    <location>
        <position position="1"/>
    </location>
</feature>
<organism evidence="2 3">
    <name type="scientific">Ovis aries</name>
    <name type="common">Sheep</name>
    <dbReference type="NCBI Taxonomy" id="9940"/>
    <lineage>
        <taxon>Eukaryota</taxon>
        <taxon>Metazoa</taxon>
        <taxon>Chordata</taxon>
        <taxon>Craniata</taxon>
        <taxon>Vertebrata</taxon>
        <taxon>Euteleostomi</taxon>
        <taxon>Mammalia</taxon>
        <taxon>Eutheria</taxon>
        <taxon>Laurasiatheria</taxon>
        <taxon>Artiodactyla</taxon>
        <taxon>Ruminantia</taxon>
        <taxon>Pecora</taxon>
        <taxon>Bovidae</taxon>
        <taxon>Caprinae</taxon>
        <taxon>Ovis</taxon>
    </lineage>
</organism>